<keyword evidence="7" id="KW-0406">Ion transport</keyword>
<protein>
    <recommendedName>
        <fullName evidence="13">ATP synthase subunit d, mitochondrial</fullName>
    </recommendedName>
</protein>
<evidence type="ECO:0000313" key="11">
    <source>
        <dbReference type="EMBL" id="KAK9290930.1"/>
    </source>
</evidence>
<evidence type="ECO:0000256" key="4">
    <source>
        <dbReference type="ARBA" id="ARBA00022547"/>
    </source>
</evidence>
<keyword evidence="10" id="KW-1133">Transmembrane helix</keyword>
<dbReference type="Pfam" id="PF05873">
    <property type="entry name" value="Mt_ATP-synt_D"/>
    <property type="match status" value="1"/>
</dbReference>
<keyword evidence="8" id="KW-0496">Mitochondrion</keyword>
<evidence type="ECO:0000256" key="7">
    <source>
        <dbReference type="ARBA" id="ARBA00023065"/>
    </source>
</evidence>
<dbReference type="GO" id="GO:0005743">
    <property type="term" value="C:mitochondrial inner membrane"/>
    <property type="evidence" value="ECO:0007669"/>
    <property type="project" value="UniProtKB-SubCell"/>
</dbReference>
<evidence type="ECO:0000256" key="9">
    <source>
        <dbReference type="ARBA" id="ARBA00023136"/>
    </source>
</evidence>
<name>A0AAP0SAR0_LIQFO</name>
<dbReference type="Proteomes" id="UP001415857">
    <property type="component" value="Unassembled WGS sequence"/>
</dbReference>
<dbReference type="GO" id="GO:0015078">
    <property type="term" value="F:proton transmembrane transporter activity"/>
    <property type="evidence" value="ECO:0007669"/>
    <property type="project" value="InterPro"/>
</dbReference>
<evidence type="ECO:0000256" key="5">
    <source>
        <dbReference type="ARBA" id="ARBA00022781"/>
    </source>
</evidence>
<keyword evidence="9 10" id="KW-0472">Membrane</keyword>
<dbReference type="GO" id="GO:0045259">
    <property type="term" value="C:proton-transporting ATP synthase complex"/>
    <property type="evidence" value="ECO:0007669"/>
    <property type="project" value="UniProtKB-KW"/>
</dbReference>
<comment type="caution">
    <text evidence="11">The sequence shown here is derived from an EMBL/GenBank/DDBJ whole genome shotgun (WGS) entry which is preliminary data.</text>
</comment>
<gene>
    <name evidence="11" type="ORF">L1049_009109</name>
</gene>
<keyword evidence="12" id="KW-1185">Reference proteome</keyword>
<proteinExistence type="inferred from homology"/>
<dbReference type="InterPro" id="IPR008689">
    <property type="entry name" value="ATP_synth_F0_dsu_mt"/>
</dbReference>
<keyword evidence="6" id="KW-0999">Mitochondrion inner membrane</keyword>
<accession>A0AAP0SAR0</accession>
<evidence type="ECO:0000313" key="12">
    <source>
        <dbReference type="Proteomes" id="UP001415857"/>
    </source>
</evidence>
<evidence type="ECO:0000256" key="2">
    <source>
        <dbReference type="ARBA" id="ARBA00006842"/>
    </source>
</evidence>
<evidence type="ECO:0000256" key="6">
    <source>
        <dbReference type="ARBA" id="ARBA00022792"/>
    </source>
</evidence>
<comment type="subcellular location">
    <subcellularLocation>
        <location evidence="1">Mitochondrion inner membrane</location>
    </subcellularLocation>
</comment>
<keyword evidence="3" id="KW-0813">Transport</keyword>
<evidence type="ECO:0000256" key="1">
    <source>
        <dbReference type="ARBA" id="ARBA00004273"/>
    </source>
</evidence>
<feature type="transmembrane region" description="Helical" evidence="10">
    <location>
        <begin position="86"/>
        <end position="103"/>
    </location>
</feature>
<sequence length="119" mass="14051">MAVKALKSIDWDGMAKLIGDHREFANLLRAFNEVNSTLQTKFSQEPKHINWEYYRKGIGTCLVDVYKEAYKSLAVTFSRFQGSVQIFFAVLFWLSLFFWASVWDERNNDRPNKGSRFRR</sequence>
<comment type="similarity">
    <text evidence="2">Belongs to the ATPase d subunit family.</text>
</comment>
<dbReference type="Gene3D" id="6.10.280.70">
    <property type="match status" value="1"/>
</dbReference>
<dbReference type="GO" id="GO:0015986">
    <property type="term" value="P:proton motive force-driven ATP synthesis"/>
    <property type="evidence" value="ECO:0007669"/>
    <property type="project" value="InterPro"/>
</dbReference>
<keyword evidence="4" id="KW-0138">CF(0)</keyword>
<evidence type="ECO:0008006" key="13">
    <source>
        <dbReference type="Google" id="ProtNLM"/>
    </source>
</evidence>
<reference evidence="11 12" key="1">
    <citation type="journal article" date="2024" name="Plant J.">
        <title>Genome sequences and population genomics reveal climatic adaptation and genomic divergence between two closely related sweetgum species.</title>
        <authorList>
            <person name="Xu W.Q."/>
            <person name="Ren C.Q."/>
            <person name="Zhang X.Y."/>
            <person name="Comes H.P."/>
            <person name="Liu X.H."/>
            <person name="Li Y.G."/>
            <person name="Kettle C.J."/>
            <person name="Jalonen R."/>
            <person name="Gaisberger H."/>
            <person name="Ma Y.Z."/>
            <person name="Qiu Y.X."/>
        </authorList>
    </citation>
    <scope>NUCLEOTIDE SEQUENCE [LARGE SCALE GENOMIC DNA]</scope>
    <source>
        <strain evidence="11">Hangzhou</strain>
    </source>
</reference>
<keyword evidence="10" id="KW-0812">Transmembrane</keyword>
<dbReference type="SUPFAM" id="SSF161065">
    <property type="entry name" value="ATP synthase D chain-like"/>
    <property type="match status" value="1"/>
</dbReference>
<dbReference type="InterPro" id="IPR036228">
    <property type="entry name" value="ATP_synth_F0_dsu_sf_mt"/>
</dbReference>
<dbReference type="AlphaFoldDB" id="A0AAP0SAR0"/>
<organism evidence="11 12">
    <name type="scientific">Liquidambar formosana</name>
    <name type="common">Formosan gum</name>
    <dbReference type="NCBI Taxonomy" id="63359"/>
    <lineage>
        <taxon>Eukaryota</taxon>
        <taxon>Viridiplantae</taxon>
        <taxon>Streptophyta</taxon>
        <taxon>Embryophyta</taxon>
        <taxon>Tracheophyta</taxon>
        <taxon>Spermatophyta</taxon>
        <taxon>Magnoliopsida</taxon>
        <taxon>eudicotyledons</taxon>
        <taxon>Gunneridae</taxon>
        <taxon>Pentapetalae</taxon>
        <taxon>Saxifragales</taxon>
        <taxon>Altingiaceae</taxon>
        <taxon>Liquidambar</taxon>
    </lineage>
</organism>
<dbReference type="EMBL" id="JBBPBK010000002">
    <property type="protein sequence ID" value="KAK9290930.1"/>
    <property type="molecule type" value="Genomic_DNA"/>
</dbReference>
<dbReference type="PANTHER" id="PTHR37706:SF2">
    <property type="entry name" value="TRANSMEMBRANE PROTEIN"/>
    <property type="match status" value="1"/>
</dbReference>
<dbReference type="PANTHER" id="PTHR37706">
    <property type="entry name" value="TRANSMEMBRANE PROTEIN"/>
    <property type="match status" value="1"/>
</dbReference>
<evidence type="ECO:0000256" key="8">
    <source>
        <dbReference type="ARBA" id="ARBA00023128"/>
    </source>
</evidence>
<evidence type="ECO:0000256" key="10">
    <source>
        <dbReference type="SAM" id="Phobius"/>
    </source>
</evidence>
<evidence type="ECO:0000256" key="3">
    <source>
        <dbReference type="ARBA" id="ARBA00022448"/>
    </source>
</evidence>
<keyword evidence="5" id="KW-0375">Hydrogen ion transport</keyword>